<evidence type="ECO:0000313" key="8">
    <source>
        <dbReference type="EMBL" id="ADM27159.1"/>
    </source>
</evidence>
<name>E0SQT5_IGNAA</name>
<dbReference type="GO" id="GO:0008270">
    <property type="term" value="F:zinc ion binding"/>
    <property type="evidence" value="ECO:0007669"/>
    <property type="project" value="InterPro"/>
</dbReference>
<comment type="cofactor">
    <cofactor evidence="6">
        <name>Zn(2+)</name>
        <dbReference type="ChEBI" id="CHEBI:29105"/>
    </cofactor>
</comment>
<evidence type="ECO:0000256" key="1">
    <source>
        <dbReference type="ARBA" id="ARBA00022723"/>
    </source>
</evidence>
<proteinExistence type="inferred from homology"/>
<dbReference type="InterPro" id="IPR011032">
    <property type="entry name" value="GroES-like_sf"/>
</dbReference>
<evidence type="ECO:0000256" key="6">
    <source>
        <dbReference type="RuleBase" id="RU361277"/>
    </source>
</evidence>
<dbReference type="SMART" id="SM00829">
    <property type="entry name" value="PKS_ER"/>
    <property type="match status" value="1"/>
</dbReference>
<keyword evidence="1 6" id="KW-0479">Metal-binding</keyword>
<dbReference type="GO" id="GO:0030554">
    <property type="term" value="F:adenyl nucleotide binding"/>
    <property type="evidence" value="ECO:0007669"/>
    <property type="project" value="UniProtKB-ARBA"/>
</dbReference>
<reference evidence="8 9" key="1">
    <citation type="journal article" date="2010" name="Stand. Genomic Sci.">
        <title>Complete genome sequence of Ignisphaera aggregans type strain (AQ1.S1).</title>
        <authorList>
            <person name="Goker M."/>
            <person name="Held B."/>
            <person name="Lapidus A."/>
            <person name="Nolan M."/>
            <person name="Spring S."/>
            <person name="Yasawong M."/>
            <person name="Lucas S."/>
            <person name="Glavina Del Rio T."/>
            <person name="Tice H."/>
            <person name="Cheng J.F."/>
            <person name="Goodwin L."/>
            <person name="Tapia R."/>
            <person name="Pitluck S."/>
            <person name="Liolios K."/>
            <person name="Ivanova N."/>
            <person name="Mavromatis K."/>
            <person name="Mikhailova N."/>
            <person name="Pati A."/>
            <person name="Chen A."/>
            <person name="Palaniappan K."/>
            <person name="Brambilla E."/>
            <person name="Land M."/>
            <person name="Hauser L."/>
            <person name="Chang Y.J."/>
            <person name="Jeffries C.D."/>
            <person name="Brettin T."/>
            <person name="Detter J.C."/>
            <person name="Han C."/>
            <person name="Rohde M."/>
            <person name="Sikorski J."/>
            <person name="Woyke T."/>
            <person name="Bristow J."/>
            <person name="Eisen J.A."/>
            <person name="Markowitz V."/>
            <person name="Hugenholtz P."/>
            <person name="Kyrpides N.C."/>
            <person name="Klenk H.P."/>
        </authorList>
    </citation>
    <scope>NUCLEOTIDE SEQUENCE [LARGE SCALE GENOMIC DNA]</scope>
    <source>
        <strain evidence="9">DSM 17230 / JCM 13409 / AQ1.S1</strain>
    </source>
</reference>
<dbReference type="InterPro" id="IPR013149">
    <property type="entry name" value="ADH-like_C"/>
</dbReference>
<dbReference type="Pfam" id="PF08240">
    <property type="entry name" value="ADH_N"/>
    <property type="match status" value="1"/>
</dbReference>
<dbReference type="HOGENOM" id="CLU_026673_11_0_2"/>
<dbReference type="Gene3D" id="3.90.180.10">
    <property type="entry name" value="Medium-chain alcohol dehydrogenases, catalytic domain"/>
    <property type="match status" value="1"/>
</dbReference>
<dbReference type="PANTHER" id="PTHR43401:SF2">
    <property type="entry name" value="L-THREONINE 3-DEHYDROGENASE"/>
    <property type="match status" value="1"/>
</dbReference>
<dbReference type="PANTHER" id="PTHR43401">
    <property type="entry name" value="L-THREONINE 3-DEHYDROGENASE"/>
    <property type="match status" value="1"/>
</dbReference>
<keyword evidence="4" id="KW-0560">Oxidoreductase</keyword>
<sequence>MSIMKALVIIEPRKAEVRDVDIPEPRDNEVLVRVRACGLCQTDRHIYEGEFLAKYPIIPGHEFSGEVIDTGKNVDMVRKGDRVVIDPNISCGRCYYCRSGMKHLCENWQGIGVTLNGGFAEYALVPQENVYIMPRDLSFEAASLTEPLACIIHGIDRIGMAIGKTIAIFGAGPIGLMFLQLLRHFGASKIVVFDINDYRLEVAKKLSADYVYNPRDIDISKAIIDEVNRYGIDIVVEASGSLEAFKQALKIVGYSGRILVFGVPPRESEVGIRLFDVYRKEISIIGSFVNPYTMYRALDILRANIISVNDIITHRVSLMEILDILKGNIPRNAIKIVSVF</sequence>
<dbReference type="EMBL" id="CP002098">
    <property type="protein sequence ID" value="ADM27159.1"/>
    <property type="molecule type" value="Genomic_DNA"/>
</dbReference>
<evidence type="ECO:0000256" key="3">
    <source>
        <dbReference type="ARBA" id="ARBA00022857"/>
    </source>
</evidence>
<dbReference type="InterPro" id="IPR013154">
    <property type="entry name" value="ADH-like_N"/>
</dbReference>
<keyword evidence="9" id="KW-1185">Reference proteome</keyword>
<dbReference type="BioCyc" id="IAGG583356:GHAH-322-MONOMER"/>
<evidence type="ECO:0000256" key="4">
    <source>
        <dbReference type="ARBA" id="ARBA00023002"/>
    </source>
</evidence>
<accession>E0SQT5</accession>
<dbReference type="GO" id="GO:0051262">
    <property type="term" value="P:protein tetramerization"/>
    <property type="evidence" value="ECO:0007669"/>
    <property type="project" value="UniProtKB-ARBA"/>
</dbReference>
<keyword evidence="5" id="KW-0119">Carbohydrate metabolism</keyword>
<evidence type="ECO:0000256" key="2">
    <source>
        <dbReference type="ARBA" id="ARBA00022833"/>
    </source>
</evidence>
<dbReference type="GO" id="GO:0043168">
    <property type="term" value="F:anion binding"/>
    <property type="evidence" value="ECO:0007669"/>
    <property type="project" value="UniProtKB-ARBA"/>
</dbReference>
<gene>
    <name evidence="8" type="ordered locus">Igag_0313</name>
</gene>
<keyword evidence="2 6" id="KW-0862">Zinc</keyword>
<organism evidence="8 9">
    <name type="scientific">Ignisphaera aggregans (strain DSM 17230 / JCM 13409 / AQ1.S1)</name>
    <dbReference type="NCBI Taxonomy" id="583356"/>
    <lineage>
        <taxon>Archaea</taxon>
        <taxon>Thermoproteota</taxon>
        <taxon>Thermoprotei</taxon>
        <taxon>Desulfurococcales</taxon>
        <taxon>Desulfurococcaceae</taxon>
        <taxon>Ignisphaera</taxon>
    </lineage>
</organism>
<dbReference type="KEGG" id="iag:Igag_0313"/>
<dbReference type="Proteomes" id="UP000001304">
    <property type="component" value="Chromosome"/>
</dbReference>
<evidence type="ECO:0000256" key="5">
    <source>
        <dbReference type="ARBA" id="ARBA00023277"/>
    </source>
</evidence>
<evidence type="ECO:0000259" key="7">
    <source>
        <dbReference type="SMART" id="SM00829"/>
    </source>
</evidence>
<dbReference type="STRING" id="583356.Igag_0313"/>
<comment type="similarity">
    <text evidence="6">Belongs to the zinc-containing alcohol dehydrogenase family.</text>
</comment>
<dbReference type="GO" id="GO:0016616">
    <property type="term" value="F:oxidoreductase activity, acting on the CH-OH group of donors, NAD or NADP as acceptor"/>
    <property type="evidence" value="ECO:0007669"/>
    <property type="project" value="UniProtKB-ARBA"/>
</dbReference>
<dbReference type="InterPro" id="IPR002328">
    <property type="entry name" value="ADH_Zn_CS"/>
</dbReference>
<keyword evidence="3" id="KW-0521">NADP</keyword>
<dbReference type="CDD" id="cd08234">
    <property type="entry name" value="threonine_DH_like"/>
    <property type="match status" value="1"/>
</dbReference>
<dbReference type="AlphaFoldDB" id="E0SQT5"/>
<dbReference type="InterPro" id="IPR036291">
    <property type="entry name" value="NAD(P)-bd_dom_sf"/>
</dbReference>
<dbReference type="Gene3D" id="3.40.50.720">
    <property type="entry name" value="NAD(P)-binding Rossmann-like Domain"/>
    <property type="match status" value="1"/>
</dbReference>
<evidence type="ECO:0000313" key="9">
    <source>
        <dbReference type="Proteomes" id="UP000001304"/>
    </source>
</evidence>
<dbReference type="SUPFAM" id="SSF50129">
    <property type="entry name" value="GroES-like"/>
    <property type="match status" value="1"/>
</dbReference>
<dbReference type="SUPFAM" id="SSF51735">
    <property type="entry name" value="NAD(P)-binding Rossmann-fold domains"/>
    <property type="match status" value="1"/>
</dbReference>
<feature type="domain" description="Enoyl reductase (ER)" evidence="7">
    <location>
        <begin position="2"/>
        <end position="316"/>
    </location>
</feature>
<dbReference type="InterPro" id="IPR020843">
    <property type="entry name" value="ER"/>
</dbReference>
<protein>
    <submittedName>
        <fullName evidence="8">Alcohol dehydrogenase GroES domain protein</fullName>
    </submittedName>
</protein>
<dbReference type="Pfam" id="PF00107">
    <property type="entry name" value="ADH_zinc_N"/>
    <property type="match status" value="1"/>
</dbReference>
<dbReference type="InterPro" id="IPR050129">
    <property type="entry name" value="Zn_alcohol_dh"/>
</dbReference>
<dbReference type="PROSITE" id="PS00059">
    <property type="entry name" value="ADH_ZINC"/>
    <property type="match status" value="1"/>
</dbReference>